<sequence length="163" mass="18649">MKKQVQLTAIFLATIILLASCSSTTTINSTPSKAKVYLNGEYVGTTPYTHRDTKIVGSSTLVKLKKEGYQDFENSFSRDEETDVGAIIGGIFFLFPFLWTMKYKPSRTYEMQAIEGHQKKIEGEKKKSILSKADQLRELKALYDDGLITKEEYEKERKRILEM</sequence>
<dbReference type="Proteomes" id="UP000643701">
    <property type="component" value="Unassembled WGS sequence"/>
</dbReference>
<evidence type="ECO:0000313" key="6">
    <source>
        <dbReference type="Proteomes" id="UP000643701"/>
    </source>
</evidence>
<name>A0A967AEX6_9FLAO</name>
<organism evidence="5 6">
    <name type="scientific">Psychroflexus maritimus</name>
    <dbReference type="NCBI Taxonomy" id="2714865"/>
    <lineage>
        <taxon>Bacteria</taxon>
        <taxon>Pseudomonadati</taxon>
        <taxon>Bacteroidota</taxon>
        <taxon>Flavobacteriia</taxon>
        <taxon>Flavobacteriales</taxon>
        <taxon>Flavobacteriaceae</taxon>
        <taxon>Psychroflexus</taxon>
    </lineage>
</organism>
<reference evidence="5" key="1">
    <citation type="submission" date="2020-03" db="EMBL/GenBank/DDBJ databases">
        <title>Psychroflexus Maritimus sp. nov., isolate from marine sediment.</title>
        <authorList>
            <person name="Zhong Y.-L."/>
        </authorList>
    </citation>
    <scope>NUCLEOTIDE SEQUENCE</scope>
    <source>
        <strain evidence="5">C1</strain>
    </source>
</reference>
<keyword evidence="1" id="KW-1133">Transmembrane helix</keyword>
<evidence type="ECO:0000259" key="4">
    <source>
        <dbReference type="Pfam" id="PF09851"/>
    </source>
</evidence>
<feature type="transmembrane region" description="Helical" evidence="1">
    <location>
        <begin position="84"/>
        <end position="101"/>
    </location>
</feature>
<evidence type="ECO:0000256" key="2">
    <source>
        <dbReference type="SAM" id="SignalP"/>
    </source>
</evidence>
<dbReference type="Pfam" id="PF09851">
    <property type="entry name" value="SHOCT"/>
    <property type="match status" value="1"/>
</dbReference>
<gene>
    <name evidence="5" type="ORF">G7034_03190</name>
</gene>
<keyword evidence="2" id="KW-0732">Signal</keyword>
<protein>
    <submittedName>
        <fullName evidence="5">PEGA domain-containing protein</fullName>
    </submittedName>
</protein>
<dbReference type="InterPro" id="IPR018649">
    <property type="entry name" value="SHOCT"/>
</dbReference>
<evidence type="ECO:0000256" key="1">
    <source>
        <dbReference type="SAM" id="Phobius"/>
    </source>
</evidence>
<feature type="signal peptide" evidence="2">
    <location>
        <begin position="1"/>
        <end position="19"/>
    </location>
</feature>
<dbReference type="InterPro" id="IPR013229">
    <property type="entry name" value="PEGA"/>
</dbReference>
<proteinExistence type="predicted"/>
<evidence type="ECO:0000313" key="5">
    <source>
        <dbReference type="EMBL" id="NGZ89251.1"/>
    </source>
</evidence>
<feature type="domain" description="SHOCT" evidence="4">
    <location>
        <begin position="134"/>
        <end position="161"/>
    </location>
</feature>
<keyword evidence="1" id="KW-0472">Membrane</keyword>
<comment type="caution">
    <text evidence="5">The sequence shown here is derived from an EMBL/GenBank/DDBJ whole genome shotgun (WGS) entry which is preliminary data.</text>
</comment>
<feature type="domain" description="PEGA" evidence="3">
    <location>
        <begin position="23"/>
        <end position="77"/>
    </location>
</feature>
<accession>A0A967AEX6</accession>
<dbReference type="AlphaFoldDB" id="A0A967AEX6"/>
<evidence type="ECO:0000259" key="3">
    <source>
        <dbReference type="Pfam" id="PF08308"/>
    </source>
</evidence>
<dbReference type="Pfam" id="PF08308">
    <property type="entry name" value="PEGA"/>
    <property type="match status" value="1"/>
</dbReference>
<keyword evidence="1" id="KW-0812">Transmembrane</keyword>
<dbReference type="PROSITE" id="PS51257">
    <property type="entry name" value="PROKAR_LIPOPROTEIN"/>
    <property type="match status" value="1"/>
</dbReference>
<feature type="chain" id="PRO_5037353318" evidence="2">
    <location>
        <begin position="20"/>
        <end position="163"/>
    </location>
</feature>
<dbReference type="EMBL" id="JAANAS010000034">
    <property type="protein sequence ID" value="NGZ89251.1"/>
    <property type="molecule type" value="Genomic_DNA"/>
</dbReference>
<dbReference type="RefSeq" id="WP_166399518.1">
    <property type="nucleotide sequence ID" value="NZ_JAANAS010000034.1"/>
</dbReference>
<keyword evidence="6" id="KW-1185">Reference proteome</keyword>